<reference evidence="3" key="1">
    <citation type="submission" date="2025-08" db="UniProtKB">
        <authorList>
            <consortium name="RefSeq"/>
        </authorList>
    </citation>
    <scope>IDENTIFICATION</scope>
</reference>
<dbReference type="KEGG" id="sind:105178711"/>
<gene>
    <name evidence="3" type="primary">LOC105178711</name>
</gene>
<evidence type="ECO:0000256" key="1">
    <source>
        <dbReference type="SAM" id="MobiDB-lite"/>
    </source>
</evidence>
<organism evidence="2 3">
    <name type="scientific">Sesamum indicum</name>
    <name type="common">Oriental sesame</name>
    <name type="synonym">Sesamum orientale</name>
    <dbReference type="NCBI Taxonomy" id="4182"/>
    <lineage>
        <taxon>Eukaryota</taxon>
        <taxon>Viridiplantae</taxon>
        <taxon>Streptophyta</taxon>
        <taxon>Embryophyta</taxon>
        <taxon>Tracheophyta</taxon>
        <taxon>Spermatophyta</taxon>
        <taxon>Magnoliopsida</taxon>
        <taxon>eudicotyledons</taxon>
        <taxon>Gunneridae</taxon>
        <taxon>Pentapetalae</taxon>
        <taxon>asterids</taxon>
        <taxon>lamiids</taxon>
        <taxon>Lamiales</taxon>
        <taxon>Pedaliaceae</taxon>
        <taxon>Sesamum</taxon>
    </lineage>
</organism>
<evidence type="ECO:0000313" key="2">
    <source>
        <dbReference type="Proteomes" id="UP000504604"/>
    </source>
</evidence>
<feature type="region of interest" description="Disordered" evidence="1">
    <location>
        <begin position="33"/>
        <end position="54"/>
    </location>
</feature>
<dbReference type="GeneID" id="105178711"/>
<dbReference type="RefSeq" id="XP_011100543.1">
    <property type="nucleotide sequence ID" value="XM_011102241.2"/>
</dbReference>
<dbReference type="Proteomes" id="UP000504604">
    <property type="component" value="Linkage group LG16"/>
</dbReference>
<feature type="compositionally biased region" description="Acidic residues" evidence="1">
    <location>
        <begin position="33"/>
        <end position="44"/>
    </location>
</feature>
<proteinExistence type="predicted"/>
<protein>
    <submittedName>
        <fullName evidence="3">Nucleolar protein 10-like</fullName>
    </submittedName>
</protein>
<dbReference type="InParanoid" id="A0A6I9UPQ7"/>
<keyword evidence="2" id="KW-1185">Reference proteome</keyword>
<evidence type="ECO:0000313" key="3">
    <source>
        <dbReference type="RefSeq" id="XP_011100543.1"/>
    </source>
</evidence>
<dbReference type="AlphaFoldDB" id="A0A6I9UPQ7"/>
<sequence length="94" mass="10860">MRHKNPRKKTPLIKRKLPKVNRALAARLLEEEEELNENMGADDADVQKTSKKKKGLTSEVFKHERFTAMFENKVFHRGSVYAKVQKLASLDCCC</sequence>
<accession>A0A6I9UPQ7</accession>
<name>A0A6I9UPQ7_SESIN</name>